<keyword evidence="10" id="KW-0175">Coiled coil</keyword>
<evidence type="ECO:0000313" key="13">
    <source>
        <dbReference type="EMBL" id="VDI54031.1"/>
    </source>
</evidence>
<dbReference type="AlphaFoldDB" id="A0A8B6FUM9"/>
<evidence type="ECO:0000256" key="6">
    <source>
        <dbReference type="ARBA" id="ARBA00022989"/>
    </source>
</evidence>
<dbReference type="GO" id="GO:0034702">
    <property type="term" value="C:monoatomic ion channel complex"/>
    <property type="evidence" value="ECO:0007669"/>
    <property type="project" value="UniProtKB-KW"/>
</dbReference>
<dbReference type="EMBL" id="UYJE01007353">
    <property type="protein sequence ID" value="VDI54031.1"/>
    <property type="molecule type" value="Genomic_DNA"/>
</dbReference>
<accession>A0A8B6FUM9</accession>
<organism evidence="13 14">
    <name type="scientific">Mytilus galloprovincialis</name>
    <name type="common">Mediterranean mussel</name>
    <dbReference type="NCBI Taxonomy" id="29158"/>
    <lineage>
        <taxon>Eukaryota</taxon>
        <taxon>Metazoa</taxon>
        <taxon>Spiralia</taxon>
        <taxon>Lophotrochozoa</taxon>
        <taxon>Mollusca</taxon>
        <taxon>Bivalvia</taxon>
        <taxon>Autobranchia</taxon>
        <taxon>Pteriomorphia</taxon>
        <taxon>Mytilida</taxon>
        <taxon>Mytiloidea</taxon>
        <taxon>Mytilidae</taxon>
        <taxon>Mytilinae</taxon>
        <taxon>Mytilus</taxon>
    </lineage>
</organism>
<dbReference type="InterPro" id="IPR027359">
    <property type="entry name" value="Volt_channel_dom_sf"/>
</dbReference>
<feature type="region of interest" description="Disordered" evidence="11">
    <location>
        <begin position="477"/>
        <end position="506"/>
    </location>
</feature>
<evidence type="ECO:0000256" key="11">
    <source>
        <dbReference type="SAM" id="MobiDB-lite"/>
    </source>
</evidence>
<keyword evidence="8 12" id="KW-0472">Membrane</keyword>
<feature type="compositionally biased region" description="Basic and acidic residues" evidence="11">
    <location>
        <begin position="477"/>
        <end position="494"/>
    </location>
</feature>
<evidence type="ECO:0000256" key="10">
    <source>
        <dbReference type="SAM" id="Coils"/>
    </source>
</evidence>
<feature type="transmembrane region" description="Helical" evidence="12">
    <location>
        <begin position="307"/>
        <end position="325"/>
    </location>
</feature>
<evidence type="ECO:0000256" key="1">
    <source>
        <dbReference type="ARBA" id="ARBA00004651"/>
    </source>
</evidence>
<proteinExistence type="predicted"/>
<protein>
    <recommendedName>
        <fullName evidence="15">Voltage-gated hydrogen channel 1</fullName>
    </recommendedName>
</protein>
<evidence type="ECO:0000256" key="4">
    <source>
        <dbReference type="ARBA" id="ARBA00022692"/>
    </source>
</evidence>
<feature type="transmembrane region" description="Helical" evidence="12">
    <location>
        <begin position="337"/>
        <end position="359"/>
    </location>
</feature>
<name>A0A8B6FUM9_MYTGA</name>
<keyword evidence="7" id="KW-0406">Ion transport</keyword>
<evidence type="ECO:0000256" key="5">
    <source>
        <dbReference type="ARBA" id="ARBA00022882"/>
    </source>
</evidence>
<comment type="caution">
    <text evidence="13">The sequence shown here is derived from an EMBL/GenBank/DDBJ whole genome shotgun (WGS) entry which is preliminary data.</text>
</comment>
<feature type="transmembrane region" description="Helical" evidence="12">
    <location>
        <begin position="166"/>
        <end position="187"/>
    </location>
</feature>
<keyword evidence="6 12" id="KW-1133">Transmembrane helix</keyword>
<evidence type="ECO:0000256" key="12">
    <source>
        <dbReference type="SAM" id="Phobius"/>
    </source>
</evidence>
<evidence type="ECO:0000313" key="14">
    <source>
        <dbReference type="Proteomes" id="UP000596742"/>
    </source>
</evidence>
<keyword evidence="5" id="KW-0851">Voltage-gated channel</keyword>
<evidence type="ECO:0000256" key="2">
    <source>
        <dbReference type="ARBA" id="ARBA00022448"/>
    </source>
</evidence>
<reference evidence="13" key="1">
    <citation type="submission" date="2018-11" db="EMBL/GenBank/DDBJ databases">
        <authorList>
            <person name="Alioto T."/>
            <person name="Alioto T."/>
        </authorList>
    </citation>
    <scope>NUCLEOTIDE SEQUENCE</scope>
</reference>
<gene>
    <name evidence="13" type="ORF">MGAL_10B085132</name>
</gene>
<dbReference type="Proteomes" id="UP000596742">
    <property type="component" value="Unassembled WGS sequence"/>
</dbReference>
<feature type="non-terminal residue" evidence="13">
    <location>
        <position position="506"/>
    </location>
</feature>
<dbReference type="InterPro" id="IPR031846">
    <property type="entry name" value="Hvcn1"/>
</dbReference>
<feature type="compositionally biased region" description="Polar residues" evidence="11">
    <location>
        <begin position="495"/>
        <end position="506"/>
    </location>
</feature>
<feature type="coiled-coil region" evidence="10">
    <location>
        <begin position="396"/>
        <end position="430"/>
    </location>
</feature>
<keyword evidence="3" id="KW-1003">Cell membrane</keyword>
<keyword evidence="9" id="KW-0407">Ion channel</keyword>
<keyword evidence="4 12" id="KW-0812">Transmembrane</keyword>
<evidence type="ECO:0000256" key="9">
    <source>
        <dbReference type="ARBA" id="ARBA00023303"/>
    </source>
</evidence>
<comment type="subcellular location">
    <subcellularLocation>
        <location evidence="1">Cell membrane</location>
        <topology evidence="1">Multi-pass membrane protein</topology>
    </subcellularLocation>
</comment>
<dbReference type="GO" id="GO:0005886">
    <property type="term" value="C:plasma membrane"/>
    <property type="evidence" value="ECO:0007669"/>
    <property type="project" value="UniProtKB-SubCell"/>
</dbReference>
<dbReference type="OrthoDB" id="427456at2759"/>
<evidence type="ECO:0000256" key="3">
    <source>
        <dbReference type="ARBA" id="ARBA00022475"/>
    </source>
</evidence>
<evidence type="ECO:0000256" key="7">
    <source>
        <dbReference type="ARBA" id="ARBA00023065"/>
    </source>
</evidence>
<dbReference type="PANTHER" id="PTHR46480:SF1">
    <property type="entry name" value="VOLTAGE-GATED HYDROGEN CHANNEL 1"/>
    <property type="match status" value="1"/>
</dbReference>
<dbReference type="GO" id="GO:0030171">
    <property type="term" value="F:voltage-gated proton channel activity"/>
    <property type="evidence" value="ECO:0007669"/>
    <property type="project" value="InterPro"/>
</dbReference>
<keyword evidence="14" id="KW-1185">Reference proteome</keyword>
<sequence>NLKVLNIADTPNVKQKEILTLYLEELLPQCIIRGVDHVSINQGDTDSLKHEEMSSVLDTNKFIEDLVRNENITVEDLYKEFIEKDHTQSLDSGRISNDFDCKLSHSEALAAGSLSFAKVHAHDVETLEQTEKSLEKEICRENRTPPKGSVAKLRHHGERFLHSKQVLMVVVILNIIDCILVMGELIFDIHYLVDVLEKSENISDSFMYKMETKYPIDLRGIDDISDLYDKIMHSTIHWNTSEVNVKTLYANDKNLTYLTFTGNDSLNIRYKRRTEKDSQIASNTKRRKKRHKEHTIEEDIAHGFHKASITILAILVVETGLKMFCLGAHMLENKLEVFDGFIVFASFILDIAFIKGITMYSIQEFVFILAFLVPWRVLRVVNSLIVAIIDHEHFRMKLLYKQKKQISIQMKDAKKELKLYEKSLQSVEQLCLCSGIPEYKVKSCSAHLKSRKKKLIGSCGSLQRIVTFEAEERTPMVKDYESKDDNSDTFKMDSSRANSLDNVYNP</sequence>
<keyword evidence="2" id="KW-0813">Transport</keyword>
<dbReference type="PANTHER" id="PTHR46480">
    <property type="entry name" value="F20B24.22"/>
    <property type="match status" value="1"/>
</dbReference>
<feature type="transmembrane region" description="Helical" evidence="12">
    <location>
        <begin position="365"/>
        <end position="389"/>
    </location>
</feature>
<dbReference type="Gene3D" id="1.20.120.350">
    <property type="entry name" value="Voltage-gated potassium channels. Chain C"/>
    <property type="match status" value="1"/>
</dbReference>
<evidence type="ECO:0008006" key="15">
    <source>
        <dbReference type="Google" id="ProtNLM"/>
    </source>
</evidence>
<evidence type="ECO:0000256" key="8">
    <source>
        <dbReference type="ARBA" id="ARBA00023136"/>
    </source>
</evidence>